<dbReference type="STRING" id="1169540.A0A0G4FEX8"/>
<dbReference type="InParanoid" id="A0A0G4FEX8"/>
<dbReference type="InterPro" id="IPR000387">
    <property type="entry name" value="Tyr_Pase_dom"/>
</dbReference>
<gene>
    <name evidence="3" type="ORF">Vbra_22606</name>
</gene>
<evidence type="ECO:0000256" key="1">
    <source>
        <dbReference type="ARBA" id="ARBA00022801"/>
    </source>
</evidence>
<dbReference type="PhylomeDB" id="A0A0G4FEX8"/>
<dbReference type="InterPro" id="IPR003595">
    <property type="entry name" value="Tyr_Pase_cat"/>
</dbReference>
<dbReference type="SUPFAM" id="SSF52799">
    <property type="entry name" value="(Phosphotyrosine protein) phosphatases II"/>
    <property type="match status" value="1"/>
</dbReference>
<dbReference type="SMART" id="SM00404">
    <property type="entry name" value="PTPc_motif"/>
    <property type="match status" value="1"/>
</dbReference>
<dbReference type="InterPro" id="IPR057023">
    <property type="entry name" value="PTP-SAK"/>
</dbReference>
<dbReference type="VEuPathDB" id="CryptoDB:Vbra_22606"/>
<evidence type="ECO:0000313" key="3">
    <source>
        <dbReference type="EMBL" id="CEM11367.1"/>
    </source>
</evidence>
<dbReference type="CDD" id="cd14505">
    <property type="entry name" value="CDKN3-like"/>
    <property type="match status" value="1"/>
</dbReference>
<dbReference type="OMA" id="MHCMGGS"/>
<dbReference type="Gene3D" id="3.90.190.10">
    <property type="entry name" value="Protein tyrosine phosphatase superfamily"/>
    <property type="match status" value="1"/>
</dbReference>
<accession>A0A0G4FEX8</accession>
<dbReference type="InterPro" id="IPR029021">
    <property type="entry name" value="Prot-tyrosine_phosphatase-like"/>
</dbReference>
<sequence length="206" mass="22361">MATLLPCRTSAALAHSPISQPQPPPLKIFSIRLPDSSAAIGISECPGKRDRDLTADLDAIAASGASLVLTLIEKSEMERLGVAGIGEAVFERGMRWRHLPIRDFNAPGSLFETAWVNGGGHEARAVLRKGGRVHVHCRGGIGRAGTISARLLVELGIFTPEDAIDMVRSARPGAIETLDQERHVRQCRAVVDERHHDRGAMRERDN</sequence>
<dbReference type="AlphaFoldDB" id="A0A0G4FEX8"/>
<protein>
    <recommendedName>
        <fullName evidence="2">Tyrosine specific protein phosphatases domain-containing protein</fullName>
    </recommendedName>
</protein>
<evidence type="ECO:0000313" key="4">
    <source>
        <dbReference type="Proteomes" id="UP000041254"/>
    </source>
</evidence>
<evidence type="ECO:0000259" key="2">
    <source>
        <dbReference type="PROSITE" id="PS50056"/>
    </source>
</evidence>
<feature type="domain" description="Tyrosine specific protein phosphatases" evidence="2">
    <location>
        <begin position="129"/>
        <end position="182"/>
    </location>
</feature>
<dbReference type="InterPro" id="IPR050561">
    <property type="entry name" value="PTP"/>
</dbReference>
<proteinExistence type="predicted"/>
<keyword evidence="4" id="KW-1185">Reference proteome</keyword>
<dbReference type="PROSITE" id="PS50056">
    <property type="entry name" value="TYR_PHOSPHATASE_2"/>
    <property type="match status" value="1"/>
</dbReference>
<dbReference type="EMBL" id="CDMY01000414">
    <property type="protein sequence ID" value="CEM11367.1"/>
    <property type="molecule type" value="Genomic_DNA"/>
</dbReference>
<dbReference type="Proteomes" id="UP000041254">
    <property type="component" value="Unassembled WGS sequence"/>
</dbReference>
<reference evidence="3 4" key="1">
    <citation type="submission" date="2014-11" db="EMBL/GenBank/DDBJ databases">
        <authorList>
            <person name="Zhu J."/>
            <person name="Qi W."/>
            <person name="Song R."/>
        </authorList>
    </citation>
    <scope>NUCLEOTIDE SEQUENCE [LARGE SCALE GENOMIC DNA]</scope>
</reference>
<keyword evidence="1" id="KW-0378">Hydrolase</keyword>
<name>A0A0G4FEX8_VITBC</name>
<dbReference type="Pfam" id="PF22784">
    <property type="entry name" value="PTP-SAK"/>
    <property type="match status" value="1"/>
</dbReference>
<dbReference type="GO" id="GO:0016791">
    <property type="term" value="F:phosphatase activity"/>
    <property type="evidence" value="ECO:0007669"/>
    <property type="project" value="UniProtKB-ARBA"/>
</dbReference>
<dbReference type="FunFam" id="3.90.190.10:FF:000157">
    <property type="entry name" value="Protein-tyrosine phosphatase"/>
    <property type="match status" value="1"/>
</dbReference>
<organism evidence="3 4">
    <name type="scientific">Vitrella brassicaformis (strain CCMP3155)</name>
    <dbReference type="NCBI Taxonomy" id="1169540"/>
    <lineage>
        <taxon>Eukaryota</taxon>
        <taxon>Sar</taxon>
        <taxon>Alveolata</taxon>
        <taxon>Colpodellida</taxon>
        <taxon>Vitrellaceae</taxon>
        <taxon>Vitrella</taxon>
    </lineage>
</organism>
<dbReference type="OrthoDB" id="266663at2759"/>
<dbReference type="PANTHER" id="PTHR23339">
    <property type="entry name" value="TYROSINE SPECIFIC PROTEIN PHOSPHATASE AND DUAL SPECIFICITY PROTEIN PHOSPHATASE"/>
    <property type="match status" value="1"/>
</dbReference>